<dbReference type="Pfam" id="PF01888">
    <property type="entry name" value="CbiD"/>
    <property type="match status" value="1"/>
</dbReference>
<dbReference type="OrthoDB" id="6439987at2"/>
<keyword evidence="4 5" id="KW-0949">S-adenosyl-L-methionine</keyword>
<dbReference type="SUPFAM" id="SSF111342">
    <property type="entry name" value="CbiD-like"/>
    <property type="match status" value="1"/>
</dbReference>
<dbReference type="InterPro" id="IPR036074">
    <property type="entry name" value="CbiD_sf"/>
</dbReference>
<dbReference type="AlphaFoldDB" id="A0A1M7ZDC5"/>
<sequence>MTRTGAPANRDRPALIEGGNGNPHAASDGDGSGRALRPGWTTGSCATAATKAAFTALATGTFPDPVTITLPGGREVAFALAFHRFEPDGRAVAAVVKDAGDDPDVTHGAVVVSSVARGVEGAGVRFAAGAGVGTVTRAGLPIPPGEPAINPVPRAMMRTAIAEVASAFAVPPDADIEISILDGERLAESTLNGRLGIVGGLSVLGTTGIVVPYSCAAWIHSIHRGVDVARAAGLGHIAGSTGSTSEAAVRALYGFDDMALIDMGDFVGGLLKYLKTHPVPRLTIAGGPAKITKLAQGRLDLHSKRGEADLGALAAVAVEAGSSAALATRITGANTVLEAFGHAAAEGIALADAIAESARATAEATLAGLPIAIEVVVFDRTGSLIGRAPFRSGG</sequence>
<dbReference type="PIRSF" id="PIRSF026782">
    <property type="entry name" value="CbiD"/>
    <property type="match status" value="1"/>
</dbReference>
<keyword evidence="2 5" id="KW-0489">Methyltransferase</keyword>
<dbReference type="HAMAP" id="MF_00787">
    <property type="entry name" value="CbiD"/>
    <property type="match status" value="1"/>
</dbReference>
<comment type="similarity">
    <text evidence="5">Belongs to the CbiD family.</text>
</comment>
<accession>A0A1M7ZDC5</accession>
<dbReference type="PANTHER" id="PTHR35863:SF1">
    <property type="entry name" value="COBALT-PRECORRIN-5B C(1)-METHYLTRANSFERASE"/>
    <property type="match status" value="1"/>
</dbReference>
<comment type="catalytic activity">
    <reaction evidence="5">
        <text>Co-precorrin-5B + S-adenosyl-L-methionine = Co-precorrin-6A + S-adenosyl-L-homocysteine</text>
        <dbReference type="Rhea" id="RHEA:26285"/>
        <dbReference type="ChEBI" id="CHEBI:57856"/>
        <dbReference type="ChEBI" id="CHEBI:59789"/>
        <dbReference type="ChEBI" id="CHEBI:60063"/>
        <dbReference type="ChEBI" id="CHEBI:60064"/>
        <dbReference type="EC" id="2.1.1.195"/>
    </reaction>
</comment>
<dbReference type="NCBIfam" id="NF000849">
    <property type="entry name" value="PRK00075.1-1"/>
    <property type="match status" value="1"/>
</dbReference>
<dbReference type="EMBL" id="FRXO01000002">
    <property type="protein sequence ID" value="SHO62873.1"/>
    <property type="molecule type" value="Genomic_DNA"/>
</dbReference>
<dbReference type="RefSeq" id="WP_084564119.1">
    <property type="nucleotide sequence ID" value="NZ_FRXO01000002.1"/>
</dbReference>
<dbReference type="EC" id="2.1.1.195" evidence="5"/>
<evidence type="ECO:0000256" key="2">
    <source>
        <dbReference type="ARBA" id="ARBA00022603"/>
    </source>
</evidence>
<reference evidence="7 8" key="1">
    <citation type="submission" date="2016-12" db="EMBL/GenBank/DDBJ databases">
        <authorList>
            <person name="Song W.-J."/>
            <person name="Kurnit D.M."/>
        </authorList>
    </citation>
    <scope>NUCLEOTIDE SEQUENCE [LARGE SCALE GENOMIC DNA]</scope>
    <source>
        <strain evidence="7 8">DSM 19599</strain>
    </source>
</reference>
<protein>
    <recommendedName>
        <fullName evidence="5">Cobalt-precorrin-5B C(1)-methyltransferase</fullName>
        <ecNumber evidence="5">2.1.1.195</ecNumber>
    </recommendedName>
    <alternativeName>
        <fullName evidence="5">Cobalt-precorrin-6A synthase</fullName>
    </alternativeName>
</protein>
<evidence type="ECO:0000256" key="3">
    <source>
        <dbReference type="ARBA" id="ARBA00022679"/>
    </source>
</evidence>
<feature type="region of interest" description="Disordered" evidence="6">
    <location>
        <begin position="1"/>
        <end position="38"/>
    </location>
</feature>
<comment type="function">
    <text evidence="5">Catalyzes the methylation of C-1 in cobalt-precorrin-5B to form cobalt-precorrin-6A.</text>
</comment>
<dbReference type="GO" id="GO:0032259">
    <property type="term" value="P:methylation"/>
    <property type="evidence" value="ECO:0007669"/>
    <property type="project" value="UniProtKB-KW"/>
</dbReference>
<dbReference type="InterPro" id="IPR002748">
    <property type="entry name" value="CbiD"/>
</dbReference>
<dbReference type="GO" id="GO:0043780">
    <property type="term" value="F:cobalt-precorrin-5B C1-methyltransferase activity"/>
    <property type="evidence" value="ECO:0007669"/>
    <property type="project" value="RHEA"/>
</dbReference>
<dbReference type="GO" id="GO:0019251">
    <property type="term" value="P:anaerobic cobalamin biosynthetic process"/>
    <property type="evidence" value="ECO:0007669"/>
    <property type="project" value="UniProtKB-UniRule"/>
</dbReference>
<gene>
    <name evidence="5" type="primary">cbiD</name>
    <name evidence="7" type="ORF">SAMN02745172_01192</name>
</gene>
<evidence type="ECO:0000256" key="5">
    <source>
        <dbReference type="HAMAP-Rule" id="MF_00787"/>
    </source>
</evidence>
<dbReference type="Proteomes" id="UP000186406">
    <property type="component" value="Unassembled WGS sequence"/>
</dbReference>
<dbReference type="STRING" id="1123029.SAMN02745172_01192"/>
<proteinExistence type="inferred from homology"/>
<dbReference type="NCBIfam" id="TIGR00312">
    <property type="entry name" value="cbiD"/>
    <property type="match status" value="1"/>
</dbReference>
<name>A0A1M7ZDC5_9HYPH</name>
<evidence type="ECO:0000313" key="8">
    <source>
        <dbReference type="Proteomes" id="UP000186406"/>
    </source>
</evidence>
<comment type="pathway">
    <text evidence="5">Cofactor biosynthesis; adenosylcobalamin biosynthesis; cob(II)yrinate a,c-diamide from sirohydrochlorin (anaerobic route): step 6/10.</text>
</comment>
<keyword evidence="3 5" id="KW-0808">Transferase</keyword>
<evidence type="ECO:0000256" key="4">
    <source>
        <dbReference type="ARBA" id="ARBA00022691"/>
    </source>
</evidence>
<evidence type="ECO:0000256" key="1">
    <source>
        <dbReference type="ARBA" id="ARBA00022573"/>
    </source>
</evidence>
<evidence type="ECO:0000256" key="6">
    <source>
        <dbReference type="SAM" id="MobiDB-lite"/>
    </source>
</evidence>
<dbReference type="Gene3D" id="3.30.2110.10">
    <property type="entry name" value="CbiD-like"/>
    <property type="match status" value="1"/>
</dbReference>
<dbReference type="UniPathway" id="UPA00148">
    <property type="reaction ID" value="UER00227"/>
</dbReference>
<keyword evidence="8" id="KW-1185">Reference proteome</keyword>
<evidence type="ECO:0000313" key="7">
    <source>
        <dbReference type="EMBL" id="SHO62873.1"/>
    </source>
</evidence>
<dbReference type="PANTHER" id="PTHR35863">
    <property type="entry name" value="COBALT-PRECORRIN-5B C(1)-METHYLTRANSFERASE"/>
    <property type="match status" value="1"/>
</dbReference>
<organism evidence="7 8">
    <name type="scientific">Pseudoxanthobacter soli DSM 19599</name>
    <dbReference type="NCBI Taxonomy" id="1123029"/>
    <lineage>
        <taxon>Bacteria</taxon>
        <taxon>Pseudomonadati</taxon>
        <taxon>Pseudomonadota</taxon>
        <taxon>Alphaproteobacteria</taxon>
        <taxon>Hyphomicrobiales</taxon>
        <taxon>Segnochrobactraceae</taxon>
        <taxon>Pseudoxanthobacter</taxon>
    </lineage>
</organism>
<keyword evidence="1 5" id="KW-0169">Cobalamin biosynthesis</keyword>